<gene>
    <name evidence="11" type="ordered locus">SYNW1539</name>
</gene>
<evidence type="ECO:0000256" key="2">
    <source>
        <dbReference type="ARBA" id="ARBA00022475"/>
    </source>
</evidence>
<keyword evidence="4" id="KW-0808">Transferase</keyword>
<keyword evidence="5" id="KW-0472">Membrane</keyword>
<dbReference type="InterPro" id="IPR026461">
    <property type="entry name" value="Trfase_2_rSAM/seldom_assoc"/>
</dbReference>
<comment type="function">
    <text evidence="6">Catalyzes the glycosylation of 4,4'-diaponeurosporenoate, i.e. the esterification of glucose at the C1'' position with the carboxyl group of 4,4'-diaponeurosporenic acid, to form glycosyl-4,4'-diaponeurosporenoate. This is a step in the biosynthesis of staphyloxanthin, an orange pigment present in most staphylococci strains.</text>
</comment>
<dbReference type="CDD" id="cd02522">
    <property type="entry name" value="GT_2_like_a"/>
    <property type="match status" value="1"/>
</dbReference>
<evidence type="ECO:0000313" key="11">
    <source>
        <dbReference type="EMBL" id="CAE08054.1"/>
    </source>
</evidence>
<dbReference type="RefSeq" id="WP_011128403.1">
    <property type="nucleotide sequence ID" value="NC_005070.1"/>
</dbReference>
<evidence type="ECO:0000313" key="12">
    <source>
        <dbReference type="Proteomes" id="UP000001422"/>
    </source>
</evidence>
<evidence type="ECO:0000256" key="1">
    <source>
        <dbReference type="ARBA" id="ARBA00004236"/>
    </source>
</evidence>
<dbReference type="EMBL" id="BX569693">
    <property type="protein sequence ID" value="CAE08054.1"/>
    <property type="molecule type" value="Genomic_DNA"/>
</dbReference>
<dbReference type="HOGENOM" id="CLU_025996_17_3_3"/>
<dbReference type="CAZy" id="GT2">
    <property type="family name" value="Glycosyltransferase Family 2"/>
</dbReference>
<reference evidence="11 12" key="1">
    <citation type="journal article" date="2003" name="Nature">
        <title>The genome of a motile marine Synechococcus.</title>
        <authorList>
            <person name="Palenik B."/>
            <person name="Brahamsha B."/>
            <person name="Larimer F."/>
            <person name="Land M."/>
            <person name="Hauser L."/>
            <person name="Chain P."/>
            <person name="Lamerdin J."/>
            <person name="Regala W."/>
            <person name="Allen E.A."/>
            <person name="McCarren J."/>
            <person name="Paulsen I."/>
            <person name="Dufresne A."/>
            <person name="Partensky F."/>
            <person name="Webb E."/>
            <person name="Waterbury J."/>
        </authorList>
    </citation>
    <scope>NUCLEOTIDE SEQUENCE [LARGE SCALE GENOMIC DNA]</scope>
    <source>
        <strain evidence="11 12">WH8102</strain>
    </source>
</reference>
<accession>Q7U602</accession>
<dbReference type="AlphaFoldDB" id="Q7U602"/>
<comment type="pathway">
    <text evidence="7">Carotenoid biosynthesis; staphyloxanthin biosynthesis; staphyloxanthin from farnesyl diphosphate: step 4/5.</text>
</comment>
<dbReference type="eggNOG" id="COG1215">
    <property type="taxonomic scope" value="Bacteria"/>
</dbReference>
<evidence type="ECO:0000256" key="3">
    <source>
        <dbReference type="ARBA" id="ARBA00022676"/>
    </source>
</evidence>
<keyword evidence="2" id="KW-1003">Cell membrane</keyword>
<evidence type="ECO:0000256" key="9">
    <source>
        <dbReference type="ARBA" id="ARBA00040345"/>
    </source>
</evidence>
<comment type="subcellular location">
    <subcellularLocation>
        <location evidence="1">Cell membrane</location>
    </subcellularLocation>
</comment>
<evidence type="ECO:0000259" key="10">
    <source>
        <dbReference type="Pfam" id="PF00535"/>
    </source>
</evidence>
<dbReference type="KEGG" id="syw:SYNW1539"/>
<dbReference type="PANTHER" id="PTHR43646">
    <property type="entry name" value="GLYCOSYLTRANSFERASE"/>
    <property type="match status" value="1"/>
</dbReference>
<evidence type="ECO:0000256" key="6">
    <source>
        <dbReference type="ARBA" id="ARBA00037281"/>
    </source>
</evidence>
<sequence length="228" mass="26108">MAGLSILIPTLNEARRLPLLLADLARWPHGAQVIVVDGGSRDRTTVVASLAGVARLSSPERGRGQQLIHGMAAAIHDWTLVLHADSRLPPRWCSAVQRVIENPQAKRDAWFFDFRVEERGPMLWLLERSVGLRSRLGQRPYGDQGLLIHRTLYAASGGYRPIPLMEDLDLVERIARHHRLRRLRCPLVTSNRRWQEQGVISRAWCNWRLRRRWQQGIAADQLAGDYDR</sequence>
<evidence type="ECO:0000256" key="7">
    <source>
        <dbReference type="ARBA" id="ARBA00037904"/>
    </source>
</evidence>
<comment type="similarity">
    <text evidence="8">Belongs to the glycosyltransferase 2 family. CrtQ subfamily.</text>
</comment>
<evidence type="ECO:0000256" key="8">
    <source>
        <dbReference type="ARBA" id="ARBA00038120"/>
    </source>
</evidence>
<keyword evidence="12" id="KW-1185">Reference proteome</keyword>
<dbReference type="Proteomes" id="UP000001422">
    <property type="component" value="Chromosome"/>
</dbReference>
<name>Q7U602_PARMW</name>
<organism evidence="11 12">
    <name type="scientific">Parasynechococcus marenigrum (strain WH8102)</name>
    <dbReference type="NCBI Taxonomy" id="84588"/>
    <lineage>
        <taxon>Bacteria</taxon>
        <taxon>Bacillati</taxon>
        <taxon>Cyanobacteriota</taxon>
        <taxon>Cyanophyceae</taxon>
        <taxon>Synechococcales</taxon>
        <taxon>Prochlorococcaceae</taxon>
        <taxon>Parasynechococcus</taxon>
        <taxon>Parasynechococcus marenigrum</taxon>
    </lineage>
</organism>
<dbReference type="Gene3D" id="3.90.550.10">
    <property type="entry name" value="Spore Coat Polysaccharide Biosynthesis Protein SpsA, Chain A"/>
    <property type="match status" value="1"/>
</dbReference>
<dbReference type="InterPro" id="IPR001173">
    <property type="entry name" value="Glyco_trans_2-like"/>
</dbReference>
<keyword evidence="3" id="KW-0328">Glycosyltransferase</keyword>
<evidence type="ECO:0000256" key="4">
    <source>
        <dbReference type="ARBA" id="ARBA00022679"/>
    </source>
</evidence>
<dbReference type="STRING" id="84588.SYNW1539"/>
<feature type="domain" description="Glycosyltransferase 2-like" evidence="10">
    <location>
        <begin position="5"/>
        <end position="105"/>
    </location>
</feature>
<dbReference type="NCBIfam" id="TIGR04283">
    <property type="entry name" value="glyco_like_mftF"/>
    <property type="match status" value="1"/>
</dbReference>
<dbReference type="PANTHER" id="PTHR43646:SF2">
    <property type="entry name" value="GLYCOSYLTRANSFERASE 2-LIKE DOMAIN-CONTAINING PROTEIN"/>
    <property type="match status" value="1"/>
</dbReference>
<dbReference type="GO" id="GO:0005886">
    <property type="term" value="C:plasma membrane"/>
    <property type="evidence" value="ECO:0007669"/>
    <property type="project" value="UniProtKB-SubCell"/>
</dbReference>
<protein>
    <recommendedName>
        <fullName evidence="9">4,4'-diaponeurosporenoate glycosyltransferase</fullName>
    </recommendedName>
</protein>
<dbReference type="Pfam" id="PF00535">
    <property type="entry name" value="Glycos_transf_2"/>
    <property type="match status" value="1"/>
</dbReference>
<dbReference type="GO" id="GO:0016757">
    <property type="term" value="F:glycosyltransferase activity"/>
    <property type="evidence" value="ECO:0007669"/>
    <property type="project" value="UniProtKB-KW"/>
</dbReference>
<dbReference type="SUPFAM" id="SSF53448">
    <property type="entry name" value="Nucleotide-diphospho-sugar transferases"/>
    <property type="match status" value="1"/>
</dbReference>
<proteinExistence type="inferred from homology"/>
<evidence type="ECO:0000256" key="5">
    <source>
        <dbReference type="ARBA" id="ARBA00023136"/>
    </source>
</evidence>
<dbReference type="InterPro" id="IPR029044">
    <property type="entry name" value="Nucleotide-diphossugar_trans"/>
</dbReference>